<evidence type="ECO:0000313" key="4">
    <source>
        <dbReference type="WBParaSite" id="SMUV_0000836901-mRNA-1"/>
    </source>
</evidence>
<feature type="domain" description="Chondroitin proteoglycan 4" evidence="2">
    <location>
        <begin position="163"/>
        <end position="224"/>
    </location>
</feature>
<dbReference type="InterPro" id="IPR053123">
    <property type="entry name" value="CPG4-like"/>
</dbReference>
<protein>
    <submittedName>
        <fullName evidence="4">CPG4 domain-containing protein</fullName>
    </submittedName>
</protein>
<feature type="compositionally biased region" description="Basic and acidic residues" evidence="1">
    <location>
        <begin position="396"/>
        <end position="409"/>
    </location>
</feature>
<dbReference type="InterPro" id="IPR029153">
    <property type="entry name" value="CPG4"/>
</dbReference>
<evidence type="ECO:0000313" key="3">
    <source>
        <dbReference type="Proteomes" id="UP000046393"/>
    </source>
</evidence>
<accession>A0A0N5AU46</accession>
<organism evidence="3 4">
    <name type="scientific">Syphacia muris</name>
    <dbReference type="NCBI Taxonomy" id="451379"/>
    <lineage>
        <taxon>Eukaryota</taxon>
        <taxon>Metazoa</taxon>
        <taxon>Ecdysozoa</taxon>
        <taxon>Nematoda</taxon>
        <taxon>Chromadorea</taxon>
        <taxon>Rhabditida</taxon>
        <taxon>Spirurina</taxon>
        <taxon>Oxyuridomorpha</taxon>
        <taxon>Oxyuroidea</taxon>
        <taxon>Oxyuridae</taxon>
        <taxon>Syphacia</taxon>
    </lineage>
</organism>
<dbReference type="PANTHER" id="PTHR37442:SF2">
    <property type="entry name" value="CHONDROITIN PROTEOGLYCAN 4"/>
    <property type="match status" value="1"/>
</dbReference>
<dbReference type="STRING" id="451379.A0A0N5AU46"/>
<dbReference type="WBParaSite" id="SMUV_0000836901-mRNA-1">
    <property type="protein sequence ID" value="SMUV_0000836901-mRNA-1"/>
    <property type="gene ID" value="SMUV_0000836901"/>
</dbReference>
<keyword evidence="3" id="KW-1185">Reference proteome</keyword>
<feature type="region of interest" description="Disordered" evidence="1">
    <location>
        <begin position="1"/>
        <end position="55"/>
    </location>
</feature>
<dbReference type="AlphaFoldDB" id="A0A0N5AU46"/>
<dbReference type="Proteomes" id="UP000046393">
    <property type="component" value="Unplaced"/>
</dbReference>
<evidence type="ECO:0000259" key="2">
    <source>
        <dbReference type="Pfam" id="PF15481"/>
    </source>
</evidence>
<dbReference type="Pfam" id="PF15481">
    <property type="entry name" value="CPG4"/>
    <property type="match status" value="1"/>
</dbReference>
<feature type="region of interest" description="Disordered" evidence="1">
    <location>
        <begin position="384"/>
        <end position="409"/>
    </location>
</feature>
<name>A0A0N5AU46_9BILA</name>
<reference evidence="4" key="1">
    <citation type="submission" date="2017-02" db="UniProtKB">
        <authorList>
            <consortium name="WormBaseParasite"/>
        </authorList>
    </citation>
    <scope>IDENTIFICATION</scope>
</reference>
<evidence type="ECO:0000256" key="1">
    <source>
        <dbReference type="SAM" id="MobiDB-lite"/>
    </source>
</evidence>
<sequence length="409" mass="45499">MNRDEVDVSTAVRHSDSFSKLKQNSPLDKNSLLDDIRPLENKTNEDSKLGKPAAGPLGMASVTDIKTSDILSVKGVTVPDCAKGCTMELFATFDVAFRSGSNFKRFGDICELVSSLVSSLFYFYCFSSLSDDVIVLDIVLLCFPQFSLENYTELTADLILCFSRFNETVVCLADLSHCATYEIFDTLSSGIRYMCIEQREAFTAIIDCIDANAADIKESQKCNAQGIVTGWAVYAALRNAQLITPRVGKIPSKFNVDFFRKMASEACGVLQCYLGCLRSKYNGRCYGVAGSLLSEVLVRPLVESSNSMTLSPLADLAKLVLPKECGYLTTPSALWSLRIDKKLDDDLKRAYTRTKKVKEFRYYLPNSTVVTNEKPNPFTRDLIEKGTSPLDDGFDRDDLWRSSISRESK</sequence>
<feature type="compositionally biased region" description="Basic and acidic residues" evidence="1">
    <location>
        <begin position="31"/>
        <end position="49"/>
    </location>
</feature>
<proteinExistence type="predicted"/>
<dbReference type="PANTHER" id="PTHR37442">
    <property type="entry name" value="F18A1.7 PROTEIN-RELATED"/>
    <property type="match status" value="1"/>
</dbReference>